<dbReference type="EMBL" id="MUKV01000006">
    <property type="protein sequence ID" value="OQS42061.1"/>
    <property type="molecule type" value="Genomic_DNA"/>
</dbReference>
<dbReference type="Proteomes" id="UP000192721">
    <property type="component" value="Unassembled WGS sequence"/>
</dbReference>
<feature type="signal peptide" evidence="1">
    <location>
        <begin position="1"/>
        <end position="19"/>
    </location>
</feature>
<comment type="caution">
    <text evidence="2">The sequence shown here is derived from an EMBL/GenBank/DDBJ whole genome shotgun (WGS) entry which is preliminary data.</text>
</comment>
<gene>
    <name evidence="2" type="ORF">B0T45_07500</name>
</gene>
<proteinExistence type="predicted"/>
<reference evidence="2 3" key="1">
    <citation type="submission" date="2017-02" db="EMBL/GenBank/DDBJ databases">
        <title>Chromobacterium haemolyticum H5244.</title>
        <authorList>
            <person name="Gulvik C.A."/>
        </authorList>
    </citation>
    <scope>NUCLEOTIDE SEQUENCE [LARGE SCALE GENOMIC DNA]</scope>
    <source>
        <strain evidence="2 3">H5244</strain>
    </source>
</reference>
<accession>A0A1W0D4X1</accession>
<feature type="chain" id="PRO_5010741796" evidence="1">
    <location>
        <begin position="20"/>
        <end position="130"/>
    </location>
</feature>
<name>A0A1W0D4X1_9NEIS</name>
<dbReference type="AlphaFoldDB" id="A0A1W0D4X1"/>
<evidence type="ECO:0000313" key="2">
    <source>
        <dbReference type="EMBL" id="OQS42061.1"/>
    </source>
</evidence>
<keyword evidence="1" id="KW-0732">Signal</keyword>
<evidence type="ECO:0000256" key="1">
    <source>
        <dbReference type="SAM" id="SignalP"/>
    </source>
</evidence>
<organism evidence="2 3">
    <name type="scientific">Chromobacterium haemolyticum</name>
    <dbReference type="NCBI Taxonomy" id="394935"/>
    <lineage>
        <taxon>Bacteria</taxon>
        <taxon>Pseudomonadati</taxon>
        <taxon>Pseudomonadota</taxon>
        <taxon>Betaproteobacteria</taxon>
        <taxon>Neisseriales</taxon>
        <taxon>Chromobacteriaceae</taxon>
        <taxon>Chromobacterium</taxon>
    </lineage>
</organism>
<protein>
    <submittedName>
        <fullName evidence="2">Uncharacterized protein</fullName>
    </submittedName>
</protein>
<dbReference type="RefSeq" id="WP_052370460.1">
    <property type="nucleotide sequence ID" value="NZ_CP109905.1"/>
</dbReference>
<sequence>MKILIVALCAAWLAAPALAGRLLPMELKAGTVRAADDATIEFVKKDRSLLESLLGIFIRSERQFPLAPGLRIFDEHNRFLLRGQLESLEGRPVGVTFNMQGQINQIWVLRPEEVEMLKQREAEAAAQPSQ</sequence>
<evidence type="ECO:0000313" key="3">
    <source>
        <dbReference type="Proteomes" id="UP000192721"/>
    </source>
</evidence>